<evidence type="ECO:0000256" key="1">
    <source>
        <dbReference type="SAM" id="MobiDB-lite"/>
    </source>
</evidence>
<organism evidence="2">
    <name type="scientific">Arundo donax</name>
    <name type="common">Giant reed</name>
    <name type="synonym">Donax arundinaceus</name>
    <dbReference type="NCBI Taxonomy" id="35708"/>
    <lineage>
        <taxon>Eukaryota</taxon>
        <taxon>Viridiplantae</taxon>
        <taxon>Streptophyta</taxon>
        <taxon>Embryophyta</taxon>
        <taxon>Tracheophyta</taxon>
        <taxon>Spermatophyta</taxon>
        <taxon>Magnoliopsida</taxon>
        <taxon>Liliopsida</taxon>
        <taxon>Poales</taxon>
        <taxon>Poaceae</taxon>
        <taxon>PACMAD clade</taxon>
        <taxon>Arundinoideae</taxon>
        <taxon>Arundineae</taxon>
        <taxon>Arundo</taxon>
    </lineage>
</organism>
<evidence type="ECO:0000313" key="2">
    <source>
        <dbReference type="EMBL" id="JAD73101.1"/>
    </source>
</evidence>
<name>A0A0A9CC37_ARUDO</name>
<dbReference type="AlphaFoldDB" id="A0A0A9CC37"/>
<proteinExistence type="predicted"/>
<feature type="compositionally biased region" description="Basic and acidic residues" evidence="1">
    <location>
        <begin position="60"/>
        <end position="73"/>
    </location>
</feature>
<feature type="region of interest" description="Disordered" evidence="1">
    <location>
        <begin position="57"/>
        <end position="79"/>
    </location>
</feature>
<sequence length="79" mass="8326">MNRALVARGRSSAGWRRDLSSSGMDLAGTGVHHVVGAGKGRAAGRAVLQIAPLGKQSTRGRREIAREAMESRAKSRAKS</sequence>
<reference evidence="2" key="2">
    <citation type="journal article" date="2015" name="Data Brief">
        <title>Shoot transcriptome of the giant reed, Arundo donax.</title>
        <authorList>
            <person name="Barrero R.A."/>
            <person name="Guerrero F.D."/>
            <person name="Moolhuijzen P."/>
            <person name="Goolsby J.A."/>
            <person name="Tidwell J."/>
            <person name="Bellgard S.E."/>
            <person name="Bellgard M.I."/>
        </authorList>
    </citation>
    <scope>NUCLEOTIDE SEQUENCE</scope>
    <source>
        <tissue evidence="2">Shoot tissue taken approximately 20 cm above the soil surface</tissue>
    </source>
</reference>
<dbReference type="EMBL" id="GBRH01224794">
    <property type="protein sequence ID" value="JAD73101.1"/>
    <property type="molecule type" value="Transcribed_RNA"/>
</dbReference>
<protein>
    <submittedName>
        <fullName evidence="2">Uncharacterized protein</fullName>
    </submittedName>
</protein>
<accession>A0A0A9CC37</accession>
<reference evidence="2" key="1">
    <citation type="submission" date="2014-09" db="EMBL/GenBank/DDBJ databases">
        <authorList>
            <person name="Magalhaes I.L.F."/>
            <person name="Oliveira U."/>
            <person name="Santos F.R."/>
            <person name="Vidigal T.H.D.A."/>
            <person name="Brescovit A.D."/>
            <person name="Santos A.J."/>
        </authorList>
    </citation>
    <scope>NUCLEOTIDE SEQUENCE</scope>
    <source>
        <tissue evidence="2">Shoot tissue taken approximately 20 cm above the soil surface</tissue>
    </source>
</reference>